<accession>A0AAW0C562</accession>
<comment type="caution">
    <text evidence="2">The sequence shown here is derived from an EMBL/GenBank/DDBJ whole genome shotgun (WGS) entry which is preliminary data.</text>
</comment>
<dbReference type="EMBL" id="JAWWNJ010000021">
    <property type="protein sequence ID" value="KAK7034193.1"/>
    <property type="molecule type" value="Genomic_DNA"/>
</dbReference>
<evidence type="ECO:0000313" key="3">
    <source>
        <dbReference type="Proteomes" id="UP001362999"/>
    </source>
</evidence>
<feature type="compositionally biased region" description="Polar residues" evidence="1">
    <location>
        <begin position="322"/>
        <end position="331"/>
    </location>
</feature>
<name>A0AAW0C562_9AGAR</name>
<reference evidence="2 3" key="1">
    <citation type="journal article" date="2024" name="J Genomics">
        <title>Draft genome sequencing and assembly of Favolaschia claudopus CIRM-BRFM 2984 isolated from oak limbs.</title>
        <authorList>
            <person name="Navarro D."/>
            <person name="Drula E."/>
            <person name="Chaduli D."/>
            <person name="Cazenave R."/>
            <person name="Ahrendt S."/>
            <person name="Wang J."/>
            <person name="Lipzen A."/>
            <person name="Daum C."/>
            <person name="Barry K."/>
            <person name="Grigoriev I.V."/>
            <person name="Favel A."/>
            <person name="Rosso M.N."/>
            <person name="Martin F."/>
        </authorList>
    </citation>
    <scope>NUCLEOTIDE SEQUENCE [LARGE SCALE GENOMIC DNA]</scope>
    <source>
        <strain evidence="2 3">CIRM-BRFM 2984</strain>
    </source>
</reference>
<protein>
    <submittedName>
        <fullName evidence="2">Uncharacterized protein</fullName>
    </submittedName>
</protein>
<gene>
    <name evidence="2" type="ORF">R3P38DRAFT_2772294</name>
</gene>
<keyword evidence="3" id="KW-1185">Reference proteome</keyword>
<feature type="region of interest" description="Disordered" evidence="1">
    <location>
        <begin position="386"/>
        <end position="456"/>
    </location>
</feature>
<feature type="compositionally biased region" description="Basic and acidic residues" evidence="1">
    <location>
        <begin position="447"/>
        <end position="456"/>
    </location>
</feature>
<feature type="region of interest" description="Disordered" evidence="1">
    <location>
        <begin position="322"/>
        <end position="343"/>
    </location>
</feature>
<sequence length="456" mass="50522">MLDLRADCDIEFRGLPLELSPTKPTRAWWRLYSAKSTAFRLHLGTQDASCYICPEAVSFLQGRLHPDPRYRCAYRRGLSIELACCRDSYPASFPTPLDFIGKISSSPGMQQKYDLMTPHVTFEVAGYIVLLFCFEDYPLQILVTEAKPDEGQLTVSRRCSGEKSNIICGVYLYVVAVDVIPVSAVDGYVFVGRRSMFAAKQHCQMGVVPGTLTLTQAGRLWEFSWYKLGKHVPTSGVLYLTVFTRVWVVRYRLRTKEDGRPKGVLTSIRMRGAAPSRSQASSPPCGYPNSVPLISHIKLSNLSFKLSTSHLLLEPSPIVPQESTSTGVSQATRERIRGRGGQSEIEDTRSCVLAFSVSVSLYCFPTSIGLTYPPTQRATVARSLRHGKKDGGGLLHKASIGSVKGETRERGAEVGKHPQRRTPVVDDDDKDRRRRERVGSVPGGDGARNEDRATSL</sequence>
<proteinExistence type="predicted"/>
<dbReference type="Proteomes" id="UP001362999">
    <property type="component" value="Unassembled WGS sequence"/>
</dbReference>
<organism evidence="2 3">
    <name type="scientific">Favolaschia claudopus</name>
    <dbReference type="NCBI Taxonomy" id="2862362"/>
    <lineage>
        <taxon>Eukaryota</taxon>
        <taxon>Fungi</taxon>
        <taxon>Dikarya</taxon>
        <taxon>Basidiomycota</taxon>
        <taxon>Agaricomycotina</taxon>
        <taxon>Agaricomycetes</taxon>
        <taxon>Agaricomycetidae</taxon>
        <taxon>Agaricales</taxon>
        <taxon>Marasmiineae</taxon>
        <taxon>Mycenaceae</taxon>
        <taxon>Favolaschia</taxon>
    </lineage>
</organism>
<evidence type="ECO:0000256" key="1">
    <source>
        <dbReference type="SAM" id="MobiDB-lite"/>
    </source>
</evidence>
<dbReference type="AlphaFoldDB" id="A0AAW0C562"/>
<evidence type="ECO:0000313" key="2">
    <source>
        <dbReference type="EMBL" id="KAK7034193.1"/>
    </source>
</evidence>
<feature type="compositionally biased region" description="Basic and acidic residues" evidence="1">
    <location>
        <begin position="405"/>
        <end position="416"/>
    </location>
</feature>